<gene>
    <name evidence="1" type="ORF">LCGC14_0693640</name>
</gene>
<proteinExistence type="predicted"/>
<evidence type="ECO:0008006" key="2">
    <source>
        <dbReference type="Google" id="ProtNLM"/>
    </source>
</evidence>
<accession>A0A0F9TSM7</accession>
<name>A0A0F9TSM7_9ZZZZ</name>
<organism evidence="1">
    <name type="scientific">marine sediment metagenome</name>
    <dbReference type="NCBI Taxonomy" id="412755"/>
    <lineage>
        <taxon>unclassified sequences</taxon>
        <taxon>metagenomes</taxon>
        <taxon>ecological metagenomes</taxon>
    </lineage>
</organism>
<dbReference type="AlphaFoldDB" id="A0A0F9TSM7"/>
<evidence type="ECO:0000313" key="1">
    <source>
        <dbReference type="EMBL" id="KKN44368.1"/>
    </source>
</evidence>
<comment type="caution">
    <text evidence="1">The sequence shown here is derived from an EMBL/GenBank/DDBJ whole genome shotgun (WGS) entry which is preliminary data.</text>
</comment>
<protein>
    <recommendedName>
        <fullName evidence="2">GIY-YIG domain-containing protein</fullName>
    </recommendedName>
</protein>
<dbReference type="EMBL" id="LAZR01001455">
    <property type="protein sequence ID" value="KKN44368.1"/>
    <property type="molecule type" value="Genomic_DNA"/>
</dbReference>
<sequence length="74" mass="8191">MSGRTQEHVIYGLYQKYHPRNILYVGSWPKNKKGGPAERLHQHQAGECRTTVKCAARDGVPLESAEILGVKSSG</sequence>
<reference evidence="1" key="1">
    <citation type="journal article" date="2015" name="Nature">
        <title>Complex archaea that bridge the gap between prokaryotes and eukaryotes.</title>
        <authorList>
            <person name="Spang A."/>
            <person name="Saw J.H."/>
            <person name="Jorgensen S.L."/>
            <person name="Zaremba-Niedzwiedzka K."/>
            <person name="Martijn J."/>
            <person name="Lind A.E."/>
            <person name="van Eijk R."/>
            <person name="Schleper C."/>
            <person name="Guy L."/>
            <person name="Ettema T.J."/>
        </authorList>
    </citation>
    <scope>NUCLEOTIDE SEQUENCE</scope>
</reference>